<dbReference type="OrthoDB" id="302598at2759"/>
<dbReference type="AlphaFoldDB" id="A0A8S1UX73"/>
<evidence type="ECO:0000256" key="2">
    <source>
        <dbReference type="SAM" id="MobiDB-lite"/>
    </source>
</evidence>
<evidence type="ECO:0000313" key="3">
    <source>
        <dbReference type="EMBL" id="CAD8169728.1"/>
    </source>
</evidence>
<accession>A0A8S1UX73</accession>
<proteinExistence type="predicted"/>
<feature type="coiled-coil region" evidence="1">
    <location>
        <begin position="132"/>
        <end position="159"/>
    </location>
</feature>
<name>A0A8S1UX73_PAROT</name>
<protein>
    <submittedName>
        <fullName evidence="3">Uncharacterized protein</fullName>
    </submittedName>
</protein>
<reference evidence="3" key="1">
    <citation type="submission" date="2021-01" db="EMBL/GenBank/DDBJ databases">
        <authorList>
            <consortium name="Genoscope - CEA"/>
            <person name="William W."/>
        </authorList>
    </citation>
    <scope>NUCLEOTIDE SEQUENCE</scope>
</reference>
<dbReference type="EMBL" id="CAJJDP010000054">
    <property type="protein sequence ID" value="CAD8169728.1"/>
    <property type="molecule type" value="Genomic_DNA"/>
</dbReference>
<evidence type="ECO:0000256" key="1">
    <source>
        <dbReference type="SAM" id="Coils"/>
    </source>
</evidence>
<feature type="region of interest" description="Disordered" evidence="2">
    <location>
        <begin position="23"/>
        <end position="46"/>
    </location>
</feature>
<keyword evidence="1" id="KW-0175">Coiled coil</keyword>
<organism evidence="3 4">
    <name type="scientific">Paramecium octaurelia</name>
    <dbReference type="NCBI Taxonomy" id="43137"/>
    <lineage>
        <taxon>Eukaryota</taxon>
        <taxon>Sar</taxon>
        <taxon>Alveolata</taxon>
        <taxon>Ciliophora</taxon>
        <taxon>Intramacronucleata</taxon>
        <taxon>Oligohymenophorea</taxon>
        <taxon>Peniculida</taxon>
        <taxon>Parameciidae</taxon>
        <taxon>Paramecium</taxon>
    </lineage>
</organism>
<gene>
    <name evidence="3" type="ORF">POCTA_138.1.T0540095</name>
</gene>
<sequence>MLNQPLKPSNKAVSLHAIMSNIKKQNKQKPRSMSYHSNQIKSEGQSILLRDDDQKKLNDQIKQKDELIHQLQSQQLSVRKQLNEIFEVNHSNDESLILHIYSSVIQFKKDRKQHLQQQEINNKVILHYKELLQQSTDLIANQEEQLQNQQQLLITLTNQIKENSILQHLNTSNQEKQQMSKFESMQSQIDKFRNASLITTFRKEDSYQYSKLQNACKLLSSNPEEIEDEILQFVRDTLQFYQAIGNQQIYSFIKSQFENERVQLTFNLNQINNEVIKVLINKFDLDDDIEQEMEQLILLKQIKSHNNQILQQIDQLGEYIIVKLQNYKRNEISRIMLIHNLVNLKKQIIKKS</sequence>
<dbReference type="Proteomes" id="UP000683925">
    <property type="component" value="Unassembled WGS sequence"/>
</dbReference>
<dbReference type="OMA" id="SRIMLIH"/>
<comment type="caution">
    <text evidence="3">The sequence shown here is derived from an EMBL/GenBank/DDBJ whole genome shotgun (WGS) entry which is preliminary data.</text>
</comment>
<keyword evidence="4" id="KW-1185">Reference proteome</keyword>
<evidence type="ECO:0000313" key="4">
    <source>
        <dbReference type="Proteomes" id="UP000683925"/>
    </source>
</evidence>
<feature type="compositionally biased region" description="Polar residues" evidence="2">
    <location>
        <begin position="34"/>
        <end position="45"/>
    </location>
</feature>